<evidence type="ECO:0000256" key="1">
    <source>
        <dbReference type="PROSITE-ProRule" id="PRU00042"/>
    </source>
</evidence>
<evidence type="ECO:0000313" key="4">
    <source>
        <dbReference type="EMBL" id="KAJ0973749.1"/>
    </source>
</evidence>
<dbReference type="PROSITE" id="PS50157">
    <property type="entry name" value="ZINC_FINGER_C2H2_2"/>
    <property type="match status" value="1"/>
</dbReference>
<reference evidence="4" key="2">
    <citation type="journal article" date="2022" name="Hortic Res">
        <title>The genome of Dioscorea zingiberensis sheds light on the biosynthesis, origin and evolution of the medicinally important diosgenin saponins.</title>
        <authorList>
            <person name="Li Y."/>
            <person name="Tan C."/>
            <person name="Li Z."/>
            <person name="Guo J."/>
            <person name="Li S."/>
            <person name="Chen X."/>
            <person name="Wang C."/>
            <person name="Dai X."/>
            <person name="Yang H."/>
            <person name="Song W."/>
            <person name="Hou L."/>
            <person name="Xu J."/>
            <person name="Tong Z."/>
            <person name="Xu A."/>
            <person name="Yuan X."/>
            <person name="Wang W."/>
            <person name="Yang Q."/>
            <person name="Chen L."/>
            <person name="Sun Z."/>
            <person name="Wang K."/>
            <person name="Pan B."/>
            <person name="Chen J."/>
            <person name="Bao Y."/>
            <person name="Liu F."/>
            <person name="Qi X."/>
            <person name="Gang D.R."/>
            <person name="Wen J."/>
            <person name="Li J."/>
        </authorList>
    </citation>
    <scope>NUCLEOTIDE SEQUENCE</scope>
    <source>
        <strain evidence="4">Dzin_1.0</strain>
    </source>
</reference>
<organism evidence="4 5">
    <name type="scientific">Dioscorea zingiberensis</name>
    <dbReference type="NCBI Taxonomy" id="325984"/>
    <lineage>
        <taxon>Eukaryota</taxon>
        <taxon>Viridiplantae</taxon>
        <taxon>Streptophyta</taxon>
        <taxon>Embryophyta</taxon>
        <taxon>Tracheophyta</taxon>
        <taxon>Spermatophyta</taxon>
        <taxon>Magnoliopsida</taxon>
        <taxon>Liliopsida</taxon>
        <taxon>Dioscoreales</taxon>
        <taxon>Dioscoreaceae</taxon>
        <taxon>Dioscorea</taxon>
    </lineage>
</organism>
<dbReference type="PANTHER" id="PTHR47593">
    <property type="entry name" value="ZINC FINGER PROTEIN 4-LIKE"/>
    <property type="match status" value="1"/>
</dbReference>
<gene>
    <name evidence="4" type="ORF">J5N97_015714</name>
</gene>
<feature type="compositionally biased region" description="Basic and acidic residues" evidence="2">
    <location>
        <begin position="149"/>
        <end position="158"/>
    </location>
</feature>
<keyword evidence="5" id="KW-1185">Reference proteome</keyword>
<comment type="caution">
    <text evidence="4">The sequence shown here is derived from an EMBL/GenBank/DDBJ whole genome shotgun (WGS) entry which is preliminary data.</text>
</comment>
<dbReference type="PROSITE" id="PS00028">
    <property type="entry name" value="ZINC_FINGER_C2H2_1"/>
    <property type="match status" value="1"/>
</dbReference>
<evidence type="ECO:0000259" key="3">
    <source>
        <dbReference type="PROSITE" id="PS50157"/>
    </source>
</evidence>
<proteinExistence type="predicted"/>
<dbReference type="GO" id="GO:0008270">
    <property type="term" value="F:zinc ion binding"/>
    <property type="evidence" value="ECO:0007669"/>
    <property type="project" value="UniProtKB-KW"/>
</dbReference>
<dbReference type="OrthoDB" id="1933825at2759"/>
<dbReference type="Proteomes" id="UP001085076">
    <property type="component" value="Miscellaneous, Linkage group lg04"/>
</dbReference>
<dbReference type="InterPro" id="IPR013087">
    <property type="entry name" value="Znf_C2H2_type"/>
</dbReference>
<accession>A0A9D5CIZ0</accession>
<feature type="domain" description="C2H2-type" evidence="3">
    <location>
        <begin position="40"/>
        <end position="67"/>
    </location>
</feature>
<dbReference type="SUPFAM" id="SSF57667">
    <property type="entry name" value="beta-beta-alpha zinc fingers"/>
    <property type="match status" value="1"/>
</dbReference>
<dbReference type="InterPro" id="IPR053266">
    <property type="entry name" value="Zinc_finger_protein_7"/>
</dbReference>
<keyword evidence="1" id="KW-0479">Metal-binding</keyword>
<dbReference type="InterPro" id="IPR036236">
    <property type="entry name" value="Znf_C2H2_sf"/>
</dbReference>
<evidence type="ECO:0000256" key="2">
    <source>
        <dbReference type="SAM" id="MobiDB-lite"/>
    </source>
</evidence>
<dbReference type="PANTHER" id="PTHR47593:SF8">
    <property type="entry name" value="OS12G0581900 PROTEIN"/>
    <property type="match status" value="1"/>
</dbReference>
<feature type="region of interest" description="Disordered" evidence="2">
    <location>
        <begin position="142"/>
        <end position="171"/>
    </location>
</feature>
<sequence length="171" mass="19323">MDEELKEEEHGDHESWLELSLGSGSISGTSSKSSGNHKVFSCNFCMRTFFSSQALGGHQNAHKRERGEAKRLYQAQRIIANSPSYRYLGVQAHSMIHKMHGDHRGSVSMVARFDDHSNGNGNSNPFTMDIVDDVSELKWQRSYKMSSPHGDHQQEMQKSRLNSKLDLNLSL</sequence>
<protein>
    <recommendedName>
        <fullName evidence="3">C2H2-type domain-containing protein</fullName>
    </recommendedName>
</protein>
<dbReference type="Gene3D" id="3.30.160.60">
    <property type="entry name" value="Classic Zinc Finger"/>
    <property type="match status" value="1"/>
</dbReference>
<name>A0A9D5CIZ0_9LILI</name>
<reference evidence="4" key="1">
    <citation type="submission" date="2021-03" db="EMBL/GenBank/DDBJ databases">
        <authorList>
            <person name="Li Z."/>
            <person name="Yang C."/>
        </authorList>
    </citation>
    <scope>NUCLEOTIDE SEQUENCE</scope>
    <source>
        <strain evidence="4">Dzin_1.0</strain>
        <tissue evidence="4">Leaf</tissue>
    </source>
</reference>
<dbReference type="AlphaFoldDB" id="A0A9D5CIZ0"/>
<keyword evidence="1" id="KW-0863">Zinc-finger</keyword>
<dbReference type="EMBL" id="JAGGNH010000004">
    <property type="protein sequence ID" value="KAJ0973749.1"/>
    <property type="molecule type" value="Genomic_DNA"/>
</dbReference>
<evidence type="ECO:0000313" key="5">
    <source>
        <dbReference type="Proteomes" id="UP001085076"/>
    </source>
</evidence>
<keyword evidence="1" id="KW-0862">Zinc</keyword>